<keyword evidence="2" id="KW-1185">Reference proteome</keyword>
<gene>
    <name evidence="1" type="ORF">SAMN05421642_103371</name>
</gene>
<reference evidence="2" key="1">
    <citation type="submission" date="2017-06" db="EMBL/GenBank/DDBJ databases">
        <authorList>
            <person name="Varghese N."/>
            <person name="Submissions S."/>
        </authorList>
    </citation>
    <scope>NUCLEOTIDE SEQUENCE [LARGE SCALE GENOMIC DNA]</scope>
    <source>
        <strain evidence="2">JCM 23211</strain>
    </source>
</reference>
<dbReference type="AlphaFoldDB" id="A0A239FPC5"/>
<protein>
    <submittedName>
        <fullName evidence="1">Uncharacterized protein</fullName>
    </submittedName>
</protein>
<dbReference type="RefSeq" id="WP_089244540.1">
    <property type="nucleotide sequence ID" value="NZ_FZOW01000003.1"/>
</dbReference>
<dbReference type="EMBL" id="FZOW01000003">
    <property type="protein sequence ID" value="SNS58062.1"/>
    <property type="molecule type" value="Genomic_DNA"/>
</dbReference>
<evidence type="ECO:0000313" key="2">
    <source>
        <dbReference type="Proteomes" id="UP000198327"/>
    </source>
</evidence>
<organism evidence="1 2">
    <name type="scientific">Rhodococcoides kyotonense</name>
    <dbReference type="NCBI Taxonomy" id="398843"/>
    <lineage>
        <taxon>Bacteria</taxon>
        <taxon>Bacillati</taxon>
        <taxon>Actinomycetota</taxon>
        <taxon>Actinomycetes</taxon>
        <taxon>Mycobacteriales</taxon>
        <taxon>Nocardiaceae</taxon>
        <taxon>Rhodococcoides</taxon>
    </lineage>
</organism>
<dbReference type="OrthoDB" id="4774771at2"/>
<accession>A0A239FPC5</accession>
<proteinExistence type="predicted"/>
<dbReference type="Proteomes" id="UP000198327">
    <property type="component" value="Unassembled WGS sequence"/>
</dbReference>
<evidence type="ECO:0000313" key="1">
    <source>
        <dbReference type="EMBL" id="SNS58062.1"/>
    </source>
</evidence>
<name>A0A239FPC5_9NOCA</name>
<sequence length="189" mass="20812">MPAGAWRRQIDAWSLDGRAVVLAPQPELRVLVGLLLASSPVPMLMGTCGDSVDADWLAGRIVDPDSKITDDMLDRIADGIADAYFARPRWQAQVIWRRGLNSWMDIDGELSGRGIDLMVLPPDRATNIVYRILMDWVREDKRAREQFVAELSTPPAAVQVRNVKVVKDVEAAHADWNALAALSAQAQGG</sequence>